<keyword evidence="1" id="KW-0472">Membrane</keyword>
<gene>
    <name evidence="2" type="ORF">IC602_05180</name>
</gene>
<organism evidence="2 3">
    <name type="scientific">Virgibacillus halodenitrificans</name>
    <name type="common">Bacillus halodenitrificans</name>
    <dbReference type="NCBI Taxonomy" id="1482"/>
    <lineage>
        <taxon>Bacteria</taxon>
        <taxon>Bacillati</taxon>
        <taxon>Bacillota</taxon>
        <taxon>Bacilli</taxon>
        <taxon>Bacillales</taxon>
        <taxon>Bacillaceae</taxon>
        <taxon>Virgibacillus</taxon>
    </lineage>
</organism>
<protein>
    <recommendedName>
        <fullName evidence="4">DUF4083 domain-containing protein</fullName>
    </recommendedName>
</protein>
<sequence>MNEIVWGDVLIQLGFLVILLVITAFIIYAIRTWVKRSNQMNRIKMKLENLSERKKDH</sequence>
<evidence type="ECO:0000313" key="3">
    <source>
        <dbReference type="Proteomes" id="UP000621631"/>
    </source>
</evidence>
<evidence type="ECO:0008006" key="4">
    <source>
        <dbReference type="Google" id="ProtNLM"/>
    </source>
</evidence>
<reference evidence="2 3" key="1">
    <citation type="submission" date="2020-09" db="EMBL/GenBank/DDBJ databases">
        <title>Draft Genome Sequences of Oil-Oxidizing Bacteria Halomonas titanicae, Marinobacter lutaoensis, and Virgibacillus halodenitrificans Isolated from Highly Saline Environments.</title>
        <authorList>
            <person name="Grouzdev D.S."/>
            <person name="Sokolova D.S."/>
            <person name="Semenova E.M."/>
            <person name="Borzenkov I.A."/>
            <person name="Bidzhieva S.K."/>
            <person name="Poltaraus A.B."/>
            <person name="Nazina T.N."/>
        </authorList>
    </citation>
    <scope>NUCLEOTIDE SEQUENCE [LARGE SCALE GENOMIC DNA]</scope>
    <source>
        <strain evidence="2 3">VKM B-3472D</strain>
    </source>
</reference>
<evidence type="ECO:0000256" key="1">
    <source>
        <dbReference type="SAM" id="Phobius"/>
    </source>
</evidence>
<name>A0ABR7VN95_VIRHA</name>
<accession>A0ABR7VN95</accession>
<evidence type="ECO:0000313" key="2">
    <source>
        <dbReference type="EMBL" id="MBD1221992.1"/>
    </source>
</evidence>
<dbReference type="EMBL" id="JACWEZ010000002">
    <property type="protein sequence ID" value="MBD1221992.1"/>
    <property type="molecule type" value="Genomic_DNA"/>
</dbReference>
<comment type="caution">
    <text evidence="2">The sequence shown here is derived from an EMBL/GenBank/DDBJ whole genome shotgun (WGS) entry which is preliminary data.</text>
</comment>
<dbReference type="GeneID" id="71516547"/>
<proteinExistence type="predicted"/>
<keyword evidence="1" id="KW-0812">Transmembrane</keyword>
<keyword evidence="1" id="KW-1133">Transmembrane helix</keyword>
<dbReference type="RefSeq" id="WP_156035954.1">
    <property type="nucleotide sequence ID" value="NZ_CP017962.1"/>
</dbReference>
<dbReference type="Proteomes" id="UP000621631">
    <property type="component" value="Unassembled WGS sequence"/>
</dbReference>
<keyword evidence="3" id="KW-1185">Reference proteome</keyword>
<feature type="transmembrane region" description="Helical" evidence="1">
    <location>
        <begin position="12"/>
        <end position="34"/>
    </location>
</feature>